<evidence type="ECO:0000313" key="1">
    <source>
        <dbReference type="EMBL" id="KAJ0042452.1"/>
    </source>
</evidence>
<comment type="caution">
    <text evidence="1">The sequence shown here is derived from an EMBL/GenBank/DDBJ whole genome shotgun (WGS) entry which is preliminary data.</text>
</comment>
<dbReference type="EMBL" id="CM047739">
    <property type="protein sequence ID" value="KAJ0042452.1"/>
    <property type="molecule type" value="Genomic_DNA"/>
</dbReference>
<keyword evidence="2" id="KW-1185">Reference proteome</keyword>
<sequence>MYLEIDNSSLAEVRFTGSLSLDAKPNTKNLPGYFSTSYEWEMKNFSTRFHHPLQQQEAQNQERKDTEEDKPAAETKEQQEERAKREWDFNLCTIVSSDATGAASDTLGVIEFDPSDSIMATGGIARKIRVYNIKSLLPEDNNFQDVNLLEHSSAFEYCICTPAKLSSLRWKPGSSGRVLGSGDYDGVVMEYDLERRVPIFERDEHGGRRVWSVDYSQWDPVVGASGSDDGTMQMWDPRCDGGKCMAKVQPSVSRSSVCCVEFHPFGGALVAVGCADKKAYAYDVRNMVDPVLVFDGHRKTVTYIRFMDESTLVSAGTDGCLKLWNINDSRIIRNYKGHVNSRSFVGLSVWKNGGLLCCGSETNQVFVYDKRWGEPIWVHGFKPVGADGAESGSERGFVSSVCWRQVGKEQCTLVAGGSDGVLQVFMGERKASSSSSSAY</sequence>
<dbReference type="Proteomes" id="UP001163603">
    <property type="component" value="Chromosome 4"/>
</dbReference>
<gene>
    <name evidence="1" type="ORF">Pint_17429</name>
</gene>
<protein>
    <submittedName>
        <fullName evidence="1">Uncharacterized protein</fullName>
    </submittedName>
</protein>
<organism evidence="1 2">
    <name type="scientific">Pistacia integerrima</name>
    <dbReference type="NCBI Taxonomy" id="434235"/>
    <lineage>
        <taxon>Eukaryota</taxon>
        <taxon>Viridiplantae</taxon>
        <taxon>Streptophyta</taxon>
        <taxon>Embryophyta</taxon>
        <taxon>Tracheophyta</taxon>
        <taxon>Spermatophyta</taxon>
        <taxon>Magnoliopsida</taxon>
        <taxon>eudicotyledons</taxon>
        <taxon>Gunneridae</taxon>
        <taxon>Pentapetalae</taxon>
        <taxon>rosids</taxon>
        <taxon>malvids</taxon>
        <taxon>Sapindales</taxon>
        <taxon>Anacardiaceae</taxon>
        <taxon>Pistacia</taxon>
    </lineage>
</organism>
<proteinExistence type="predicted"/>
<reference evidence="2" key="1">
    <citation type="journal article" date="2023" name="G3 (Bethesda)">
        <title>Genome assembly and association tests identify interacting loci associated with vigor, precocity, and sex in interspecific pistachio rootstocks.</title>
        <authorList>
            <person name="Palmer W."/>
            <person name="Jacygrad E."/>
            <person name="Sagayaradj S."/>
            <person name="Cavanaugh K."/>
            <person name="Han R."/>
            <person name="Bertier L."/>
            <person name="Beede B."/>
            <person name="Kafkas S."/>
            <person name="Golino D."/>
            <person name="Preece J."/>
            <person name="Michelmore R."/>
        </authorList>
    </citation>
    <scope>NUCLEOTIDE SEQUENCE [LARGE SCALE GENOMIC DNA]</scope>
</reference>
<evidence type="ECO:0000313" key="2">
    <source>
        <dbReference type="Proteomes" id="UP001163603"/>
    </source>
</evidence>
<name>A0ACC0YYA3_9ROSI</name>
<accession>A0ACC0YYA3</accession>